<dbReference type="Proteomes" id="UP000608513">
    <property type="component" value="Unassembled WGS sequence"/>
</dbReference>
<name>A0A923MTN5_9BURK</name>
<keyword evidence="5" id="KW-1133">Transmembrane helix</keyword>
<evidence type="ECO:0000256" key="4">
    <source>
        <dbReference type="PIRSR" id="PIRSR603782-2"/>
    </source>
</evidence>
<accession>A0A923MTN5</accession>
<feature type="chain" id="PRO_5037702787" evidence="6">
    <location>
        <begin position="30"/>
        <end position="283"/>
    </location>
</feature>
<dbReference type="Gene3D" id="3.40.30.10">
    <property type="entry name" value="Glutaredoxin"/>
    <property type="match status" value="1"/>
</dbReference>
<dbReference type="PROSITE" id="PS51352">
    <property type="entry name" value="THIOREDOXIN_2"/>
    <property type="match status" value="1"/>
</dbReference>
<keyword evidence="5" id="KW-0472">Membrane</keyword>
<organism evidence="8 9">
    <name type="scientific">Ramlibacter cellulosilyticus</name>
    <dbReference type="NCBI Taxonomy" id="2764187"/>
    <lineage>
        <taxon>Bacteria</taxon>
        <taxon>Pseudomonadati</taxon>
        <taxon>Pseudomonadota</taxon>
        <taxon>Betaproteobacteria</taxon>
        <taxon>Burkholderiales</taxon>
        <taxon>Comamonadaceae</taxon>
        <taxon>Ramlibacter</taxon>
    </lineage>
</organism>
<evidence type="ECO:0000256" key="5">
    <source>
        <dbReference type="SAM" id="Phobius"/>
    </source>
</evidence>
<feature type="binding site" evidence="3">
    <location>
        <position position="88"/>
    </location>
    <ligand>
        <name>Cu cation</name>
        <dbReference type="ChEBI" id="CHEBI:23378"/>
    </ligand>
</feature>
<keyword evidence="6" id="KW-0732">Signal</keyword>
<dbReference type="PANTHER" id="PTHR12151">
    <property type="entry name" value="ELECTRON TRANSPORT PROTIN SCO1/SENC FAMILY MEMBER"/>
    <property type="match status" value="1"/>
</dbReference>
<dbReference type="InterPro" id="IPR003782">
    <property type="entry name" value="SCO1/SenC"/>
</dbReference>
<feature type="binding site" evidence="3">
    <location>
        <position position="172"/>
    </location>
    <ligand>
        <name>Cu cation</name>
        <dbReference type="ChEBI" id="CHEBI:23378"/>
    </ligand>
</feature>
<keyword evidence="4" id="KW-1015">Disulfide bond</keyword>
<dbReference type="InterPro" id="IPR013766">
    <property type="entry name" value="Thioredoxin_domain"/>
</dbReference>
<evidence type="ECO:0000256" key="1">
    <source>
        <dbReference type="ARBA" id="ARBA00010996"/>
    </source>
</evidence>
<keyword evidence="2 3" id="KW-0186">Copper</keyword>
<evidence type="ECO:0000259" key="7">
    <source>
        <dbReference type="PROSITE" id="PS51352"/>
    </source>
</evidence>
<feature type="signal peptide" evidence="6">
    <location>
        <begin position="1"/>
        <end position="29"/>
    </location>
</feature>
<feature type="binding site" evidence="3">
    <location>
        <position position="84"/>
    </location>
    <ligand>
        <name>Cu cation</name>
        <dbReference type="ChEBI" id="CHEBI:23378"/>
    </ligand>
</feature>
<dbReference type="InterPro" id="IPR036249">
    <property type="entry name" value="Thioredoxin-like_sf"/>
</dbReference>
<feature type="domain" description="Thioredoxin" evidence="7">
    <location>
        <begin position="32"/>
        <end position="208"/>
    </location>
</feature>
<dbReference type="AlphaFoldDB" id="A0A923MTN5"/>
<dbReference type="PANTHER" id="PTHR12151:SF25">
    <property type="entry name" value="LINALOOL DEHYDRATASE_ISOMERASE DOMAIN-CONTAINING PROTEIN"/>
    <property type="match status" value="1"/>
</dbReference>
<dbReference type="CDD" id="cd02968">
    <property type="entry name" value="SCO"/>
    <property type="match status" value="1"/>
</dbReference>
<feature type="transmembrane region" description="Helical" evidence="5">
    <location>
        <begin position="245"/>
        <end position="265"/>
    </location>
</feature>
<dbReference type="SUPFAM" id="SSF52833">
    <property type="entry name" value="Thioredoxin-like"/>
    <property type="match status" value="1"/>
</dbReference>
<proteinExistence type="inferred from homology"/>
<comment type="similarity">
    <text evidence="1">Belongs to the SCO1/2 family.</text>
</comment>
<comment type="caution">
    <text evidence="8">The sequence shown here is derived from an EMBL/GenBank/DDBJ whole genome shotgun (WGS) entry which is preliminary data.</text>
</comment>
<dbReference type="EMBL" id="JACORT010000011">
    <property type="protein sequence ID" value="MBC5785642.1"/>
    <property type="molecule type" value="Genomic_DNA"/>
</dbReference>
<evidence type="ECO:0000313" key="9">
    <source>
        <dbReference type="Proteomes" id="UP000608513"/>
    </source>
</evidence>
<dbReference type="Pfam" id="PF02630">
    <property type="entry name" value="SCO1-SenC"/>
    <property type="match status" value="1"/>
</dbReference>
<evidence type="ECO:0000256" key="2">
    <source>
        <dbReference type="ARBA" id="ARBA00023008"/>
    </source>
</evidence>
<keyword evidence="3" id="KW-0479">Metal-binding</keyword>
<evidence type="ECO:0000256" key="6">
    <source>
        <dbReference type="SAM" id="SignalP"/>
    </source>
</evidence>
<sequence>MRWCGEERTVRTTCCRALLLSLAPVLVAAQEVPTLDAADAMRASLAAVGRVPADHVLLDREARPVPLASFRGRPLLVSFIYTGCFQVCPASTRALDETVRTLDARFGAGRFAVASIGFNQPADSPQAMKAFAAQHRVGRDGWVFLSAPARTVEPLTRDFGFRYAATPAGFDHVLQVTLVDAQGRIVRQVLGNEPSAAVLGDDLQLLLAGEPLPPAGVLAGVVDRIRILCTVYDPETGTYRVDYTLAWEIAGGVTFILSMALYMLNEWRVRRRERRDARLAARA</sequence>
<evidence type="ECO:0000313" key="8">
    <source>
        <dbReference type="EMBL" id="MBC5785642.1"/>
    </source>
</evidence>
<keyword evidence="9" id="KW-1185">Reference proteome</keyword>
<keyword evidence="5" id="KW-0812">Transmembrane</keyword>
<feature type="disulfide bond" description="Redox-active" evidence="4">
    <location>
        <begin position="84"/>
        <end position="88"/>
    </location>
</feature>
<protein>
    <submittedName>
        <fullName evidence="8">SCO family protein</fullName>
    </submittedName>
</protein>
<evidence type="ECO:0000256" key="3">
    <source>
        <dbReference type="PIRSR" id="PIRSR603782-1"/>
    </source>
</evidence>
<gene>
    <name evidence="8" type="ORF">H8N03_22060</name>
</gene>
<reference evidence="8" key="1">
    <citation type="submission" date="2020-08" db="EMBL/GenBank/DDBJ databases">
        <title>Ramlibacter sp. USB13 16S ribosomal RNA gene genome sequencing and assembly.</title>
        <authorList>
            <person name="Kang M."/>
        </authorList>
    </citation>
    <scope>NUCLEOTIDE SEQUENCE</scope>
    <source>
        <strain evidence="8">USB13</strain>
    </source>
</reference>
<dbReference type="GO" id="GO:0046872">
    <property type="term" value="F:metal ion binding"/>
    <property type="evidence" value="ECO:0007669"/>
    <property type="project" value="UniProtKB-KW"/>
</dbReference>